<feature type="transmembrane region" description="Helical" evidence="6">
    <location>
        <begin position="737"/>
        <end position="761"/>
    </location>
</feature>
<keyword evidence="4 6" id="KW-1133">Transmembrane helix</keyword>
<feature type="transmembrane region" description="Helical" evidence="6">
    <location>
        <begin position="781"/>
        <end position="801"/>
    </location>
</feature>
<gene>
    <name evidence="8" type="ORF">CWI75_07540</name>
</gene>
<feature type="transmembrane region" description="Helical" evidence="6">
    <location>
        <begin position="249"/>
        <end position="269"/>
    </location>
</feature>
<evidence type="ECO:0000313" key="8">
    <source>
        <dbReference type="EMBL" id="PLW83423.1"/>
    </source>
</evidence>
<evidence type="ECO:0000313" key="9">
    <source>
        <dbReference type="Proteomes" id="UP000234845"/>
    </source>
</evidence>
<proteinExistence type="predicted"/>
<keyword evidence="5 6" id="KW-0472">Membrane</keyword>
<dbReference type="PANTHER" id="PTHR30287">
    <property type="entry name" value="MEMBRANE COMPONENT OF PREDICTED ABC SUPERFAMILY METABOLITE UPTAKE TRANSPORTER"/>
    <property type="match status" value="1"/>
</dbReference>
<keyword evidence="3 6" id="KW-0812">Transmembrane</keyword>
<evidence type="ECO:0000256" key="6">
    <source>
        <dbReference type="SAM" id="Phobius"/>
    </source>
</evidence>
<feature type="transmembrane region" description="Helical" evidence="6">
    <location>
        <begin position="409"/>
        <end position="432"/>
    </location>
</feature>
<feature type="transmembrane region" description="Helical" evidence="6">
    <location>
        <begin position="461"/>
        <end position="480"/>
    </location>
</feature>
<organism evidence="8 9">
    <name type="scientific">Kineobactrum sediminis</name>
    <dbReference type="NCBI Taxonomy" id="1905677"/>
    <lineage>
        <taxon>Bacteria</taxon>
        <taxon>Pseudomonadati</taxon>
        <taxon>Pseudomonadota</taxon>
        <taxon>Gammaproteobacteria</taxon>
        <taxon>Cellvibrionales</taxon>
        <taxon>Halieaceae</taxon>
        <taxon>Kineobactrum</taxon>
    </lineage>
</organism>
<dbReference type="EMBL" id="PKLZ01000003">
    <property type="protein sequence ID" value="PLW83423.1"/>
    <property type="molecule type" value="Genomic_DNA"/>
</dbReference>
<dbReference type="OrthoDB" id="5292592at2"/>
<name>A0A2N5Y4U3_9GAMM</name>
<evidence type="ECO:0000259" key="7">
    <source>
        <dbReference type="Pfam" id="PF02687"/>
    </source>
</evidence>
<feature type="transmembrane region" description="Helical" evidence="6">
    <location>
        <begin position="386"/>
        <end position="403"/>
    </location>
</feature>
<reference evidence="9" key="1">
    <citation type="submission" date="2017-11" db="EMBL/GenBank/DDBJ databases">
        <title>The draft genome sequence of Chromatocurvus sp. F02.</title>
        <authorList>
            <person name="Du Z.-J."/>
            <person name="Chang Y.-Q."/>
        </authorList>
    </citation>
    <scope>NUCLEOTIDE SEQUENCE [LARGE SCALE GENOMIC DNA]</scope>
    <source>
        <strain evidence="9">F02</strain>
    </source>
</reference>
<feature type="transmembrane region" description="Helical" evidence="6">
    <location>
        <begin position="301"/>
        <end position="323"/>
    </location>
</feature>
<dbReference type="Pfam" id="PF02687">
    <property type="entry name" value="FtsX"/>
    <property type="match status" value="2"/>
</dbReference>
<dbReference type="AlphaFoldDB" id="A0A2N5Y4U3"/>
<dbReference type="Proteomes" id="UP000234845">
    <property type="component" value="Unassembled WGS sequence"/>
</dbReference>
<keyword evidence="9" id="KW-1185">Reference proteome</keyword>
<dbReference type="GO" id="GO:0005886">
    <property type="term" value="C:plasma membrane"/>
    <property type="evidence" value="ECO:0007669"/>
    <property type="project" value="UniProtKB-SubCell"/>
</dbReference>
<comment type="subcellular location">
    <subcellularLocation>
        <location evidence="1">Cell membrane</location>
        <topology evidence="1">Multi-pass membrane protein</topology>
    </subcellularLocation>
</comment>
<comment type="caution">
    <text evidence="8">The sequence shown here is derived from an EMBL/GenBank/DDBJ whole genome shotgun (WGS) entry which is preliminary data.</text>
</comment>
<feature type="domain" description="ABC3 transporter permease C-terminal" evidence="7">
    <location>
        <begin position="254"/>
        <end position="366"/>
    </location>
</feature>
<evidence type="ECO:0000256" key="2">
    <source>
        <dbReference type="ARBA" id="ARBA00022475"/>
    </source>
</evidence>
<dbReference type="PANTHER" id="PTHR30287:SF1">
    <property type="entry name" value="INNER MEMBRANE PROTEIN"/>
    <property type="match status" value="1"/>
</dbReference>
<sequence length="818" mass="88522">MLARDWRGGELGVLVAALVLAVAVVSGISAFTTRLQVALEQESHRFLAADRVVRSGREMPAEWLQEGSSRQLQTARLLTFPSMIYAGDESMVLASVKAASSAYPLRGELRYSQEPFGEILTATTGPQPGEVWLDSRLFPLLDVGLGDQVMIGEAEFTVAAAARTEPDQAGSFLGYGPRVLMHYDDIDATEVVQPGSRVEYRQLYASADNAALEDFVDWLEPQLQEGQRLLDVRQGQPGLGDALARAESFLLLAGSLGVVLAGVAIALAARRFSERHNDYVAIMKSLGATSATITRLYGRSLLLLGVAATVTGCALGWSLQAAFFGLFGDQLPIEPGPAGLRPYAIGAATALVCLLSFAWPPLRRLSLASPLRVLRRDMPLEERRTFVDYAVGLAAVSGLMWWYSGDWRLTAGVLAGLAVTVVLGLALALTLLRGGRLVGMSAGSIWRLALAGLQRRGTANALQVVIFAMAIMLLLVLLLVRTSLIDAWQTQLPEDTPNHFMLNIAPQEVGDVEQLLQAENIPAAPLYPMIRGRILSVNGEPLPQTDDKAEGRRQREANFTWSDKLPADNTLVEGDWWPPNSAAEEVSLEQEFAERFGVTVGDRIGFQVGSEPLEATVTSIRTLDWQSFNPNFWLVFPPRLLASYPATFMTSFYLEPEEKPFLNRFIRQFPTVTVVEMDVVVAQVRSIISQVSAAVELVLAVIVAAGALVLVAGVQASVDARMHESSILRALGASRRLVLGGLLIEFAAMGLFAGLLATVAAELSVYILQAQVMGMYYQPSPWVWPIGIGAGTVLIAGLGVFNCRKVVSSPPLSVLREL</sequence>
<feature type="transmembrane region" description="Helical" evidence="6">
    <location>
        <begin position="343"/>
        <end position="365"/>
    </location>
</feature>
<evidence type="ECO:0000256" key="5">
    <source>
        <dbReference type="ARBA" id="ARBA00023136"/>
    </source>
</evidence>
<evidence type="ECO:0000256" key="3">
    <source>
        <dbReference type="ARBA" id="ARBA00022692"/>
    </source>
</evidence>
<feature type="transmembrane region" description="Helical" evidence="6">
    <location>
        <begin position="697"/>
        <end position="716"/>
    </location>
</feature>
<evidence type="ECO:0000256" key="4">
    <source>
        <dbReference type="ARBA" id="ARBA00022989"/>
    </source>
</evidence>
<dbReference type="InterPro" id="IPR003838">
    <property type="entry name" value="ABC3_permease_C"/>
</dbReference>
<evidence type="ECO:0000256" key="1">
    <source>
        <dbReference type="ARBA" id="ARBA00004651"/>
    </source>
</evidence>
<accession>A0A2N5Y4U3</accession>
<keyword evidence="2" id="KW-1003">Cell membrane</keyword>
<feature type="domain" description="ABC3 transporter permease C-terminal" evidence="7">
    <location>
        <begin position="698"/>
        <end position="810"/>
    </location>
</feature>
<dbReference type="InterPro" id="IPR038766">
    <property type="entry name" value="Membrane_comp_ABC_pdt"/>
</dbReference>
<protein>
    <submittedName>
        <fullName evidence="8">ABC transporter permease</fullName>
    </submittedName>
</protein>